<evidence type="ECO:0000256" key="4">
    <source>
        <dbReference type="ARBA" id="ARBA00022842"/>
    </source>
</evidence>
<evidence type="ECO:0000256" key="2">
    <source>
        <dbReference type="ARBA" id="ARBA00022723"/>
    </source>
</evidence>
<dbReference type="EMBL" id="JBALHR010000012">
    <property type="protein sequence ID" value="MEH7829729.1"/>
    <property type="molecule type" value="Genomic_DNA"/>
</dbReference>
<evidence type="ECO:0000313" key="8">
    <source>
        <dbReference type="Proteomes" id="UP001431963"/>
    </source>
</evidence>
<keyword evidence="8" id="KW-1185">Reference proteome</keyword>
<organism evidence="7 8">
    <name type="scientific">Gemmobacter denitrificans</name>
    <dbReference type="NCBI Taxonomy" id="3123040"/>
    <lineage>
        <taxon>Bacteria</taxon>
        <taxon>Pseudomonadati</taxon>
        <taxon>Pseudomonadota</taxon>
        <taxon>Alphaproteobacteria</taxon>
        <taxon>Rhodobacterales</taxon>
        <taxon>Paracoccaceae</taxon>
        <taxon>Gemmobacter</taxon>
    </lineage>
</organism>
<reference evidence="7" key="1">
    <citation type="submission" date="2024-02" db="EMBL/GenBank/DDBJ databases">
        <title>Genome sequences of strain Gemmobacter sp. JM10B15.</title>
        <authorList>
            <person name="Zhang M."/>
        </authorList>
    </citation>
    <scope>NUCLEOTIDE SEQUENCE</scope>
    <source>
        <strain evidence="7">JM10B15</strain>
    </source>
</reference>
<accession>A0ABU8BYE1</accession>
<keyword evidence="3 7" id="KW-0378">Hydrolase</keyword>
<evidence type="ECO:0000259" key="6">
    <source>
        <dbReference type="PROSITE" id="PS51462"/>
    </source>
</evidence>
<proteinExistence type="predicted"/>
<dbReference type="Proteomes" id="UP001431963">
    <property type="component" value="Unassembled WGS sequence"/>
</dbReference>
<protein>
    <submittedName>
        <fullName evidence="7">NUDIX hydrolase</fullName>
    </submittedName>
</protein>
<feature type="compositionally biased region" description="Basic and acidic residues" evidence="5">
    <location>
        <begin position="75"/>
        <end position="91"/>
    </location>
</feature>
<keyword evidence="2" id="KW-0479">Metal-binding</keyword>
<dbReference type="InterPro" id="IPR015797">
    <property type="entry name" value="NUDIX_hydrolase-like_dom_sf"/>
</dbReference>
<evidence type="ECO:0000256" key="5">
    <source>
        <dbReference type="SAM" id="MobiDB-lite"/>
    </source>
</evidence>
<dbReference type="Gene3D" id="3.90.79.10">
    <property type="entry name" value="Nucleoside Triphosphate Pyrophosphohydrolase"/>
    <property type="match status" value="1"/>
</dbReference>
<dbReference type="GO" id="GO:0016787">
    <property type="term" value="F:hydrolase activity"/>
    <property type="evidence" value="ECO:0007669"/>
    <property type="project" value="UniProtKB-KW"/>
</dbReference>
<dbReference type="PROSITE" id="PS51462">
    <property type="entry name" value="NUDIX"/>
    <property type="match status" value="1"/>
</dbReference>
<evidence type="ECO:0000313" key="7">
    <source>
        <dbReference type="EMBL" id="MEH7829729.1"/>
    </source>
</evidence>
<sequence>MVDGTPRPLENRGEAPRQQYGALCWRRGDAGIEVLLVTSRDTGRWVIPKGWPMKDLDPAHSAAREAWEEAGVEGKPTDRPIGDYSYDKNLGKSDAPGETVPCQVEVFPLWVEKLANRFPEMRQRRRKWFSPAKAARKVAEPGLKRILARLEGLADLPALP</sequence>
<comment type="caution">
    <text evidence="7">The sequence shown here is derived from an EMBL/GenBank/DDBJ whole genome shotgun (WGS) entry which is preliminary data.</text>
</comment>
<comment type="cofactor">
    <cofactor evidence="1">
        <name>Mg(2+)</name>
        <dbReference type="ChEBI" id="CHEBI:18420"/>
    </cofactor>
</comment>
<gene>
    <name evidence="7" type="ORF">V6590_16390</name>
</gene>
<evidence type="ECO:0000256" key="1">
    <source>
        <dbReference type="ARBA" id="ARBA00001946"/>
    </source>
</evidence>
<dbReference type="InterPro" id="IPR000086">
    <property type="entry name" value="NUDIX_hydrolase_dom"/>
</dbReference>
<dbReference type="Pfam" id="PF00293">
    <property type="entry name" value="NUDIX"/>
    <property type="match status" value="1"/>
</dbReference>
<dbReference type="InterPro" id="IPR047198">
    <property type="entry name" value="DDP-like_NUDIX"/>
</dbReference>
<keyword evidence="4" id="KW-0460">Magnesium</keyword>
<name>A0ABU8BYE1_9RHOB</name>
<feature type="region of interest" description="Disordered" evidence="5">
    <location>
        <begin position="62"/>
        <end position="97"/>
    </location>
</feature>
<dbReference type="PANTHER" id="PTHR12629">
    <property type="entry name" value="DIPHOSPHOINOSITOL POLYPHOSPHATE PHOSPHOHYDROLASE"/>
    <property type="match status" value="1"/>
</dbReference>
<dbReference type="CDD" id="cd04666">
    <property type="entry name" value="NUDIX_DIPP2_like_Nudt4"/>
    <property type="match status" value="1"/>
</dbReference>
<feature type="domain" description="Nudix hydrolase" evidence="6">
    <location>
        <begin position="15"/>
        <end position="151"/>
    </location>
</feature>
<evidence type="ECO:0000256" key="3">
    <source>
        <dbReference type="ARBA" id="ARBA00022801"/>
    </source>
</evidence>
<dbReference type="PANTHER" id="PTHR12629:SF0">
    <property type="entry name" value="DIPHOSPHOINOSITOL-POLYPHOSPHATE DIPHOSPHATASE"/>
    <property type="match status" value="1"/>
</dbReference>
<dbReference type="SUPFAM" id="SSF55811">
    <property type="entry name" value="Nudix"/>
    <property type="match status" value="1"/>
</dbReference>